<reference evidence="6 7" key="1">
    <citation type="submission" date="2018-08" db="EMBL/GenBank/DDBJ databases">
        <title>Genomic Encyclopedia of Archaeal and Bacterial Type Strains, Phase II (KMG-II): from individual species to whole genera.</title>
        <authorList>
            <person name="Goeker M."/>
        </authorList>
    </citation>
    <scope>NUCLEOTIDE SEQUENCE [LARGE SCALE GENOMIC DNA]</scope>
    <source>
        <strain evidence="6 7">DSM 45791</strain>
    </source>
</reference>
<gene>
    <name evidence="6" type="ORF">BCF44_115184</name>
</gene>
<dbReference type="InterPro" id="IPR050172">
    <property type="entry name" value="SsuD_RutA_monooxygenase"/>
</dbReference>
<evidence type="ECO:0000256" key="1">
    <source>
        <dbReference type="ARBA" id="ARBA00022630"/>
    </source>
</evidence>
<evidence type="ECO:0000259" key="5">
    <source>
        <dbReference type="Pfam" id="PF00296"/>
    </source>
</evidence>
<keyword evidence="1" id="KW-0285">Flavoprotein</keyword>
<dbReference type="Proteomes" id="UP000256269">
    <property type="component" value="Unassembled WGS sequence"/>
</dbReference>
<dbReference type="RefSeq" id="WP_116179325.1">
    <property type="nucleotide sequence ID" value="NZ_CP144375.1"/>
</dbReference>
<accession>A0A3E0H2R9</accession>
<evidence type="ECO:0000256" key="2">
    <source>
        <dbReference type="ARBA" id="ARBA00022643"/>
    </source>
</evidence>
<dbReference type="AlphaFoldDB" id="A0A3E0H2R9"/>
<keyword evidence="3" id="KW-0560">Oxidoreductase</keyword>
<dbReference type="GO" id="GO:0008726">
    <property type="term" value="F:alkanesulfonate monooxygenase activity"/>
    <property type="evidence" value="ECO:0007669"/>
    <property type="project" value="TreeGrafter"/>
</dbReference>
<keyword evidence="7" id="KW-1185">Reference proteome</keyword>
<evidence type="ECO:0000256" key="3">
    <source>
        <dbReference type="ARBA" id="ARBA00023002"/>
    </source>
</evidence>
<dbReference type="InterPro" id="IPR036661">
    <property type="entry name" value="Luciferase-like_sf"/>
</dbReference>
<dbReference type="SUPFAM" id="SSF51679">
    <property type="entry name" value="Bacterial luciferase-like"/>
    <property type="match status" value="1"/>
</dbReference>
<dbReference type="GO" id="GO:0046306">
    <property type="term" value="P:alkanesulfonate catabolic process"/>
    <property type="evidence" value="ECO:0007669"/>
    <property type="project" value="TreeGrafter"/>
</dbReference>
<sequence>MRVGVFLPTVGRGGSPGDVVAYARHAEEHGLDAVWAGDQIVVGSGTPMLDAMIVLTTAAAVTTKLRVGFGVLILPLRPVAAVAKQVTALQQLSGNRVLLGVGSGGTPHGVSSWQAVGVPQGDRGRLTDAALAVLPGLVTGKPTKLTHLPGTPTITLAPGSPMPPVIVGGAGRVAIRRTLEYGDAWFPSMVTPTSVAAVRTILHEGAEQRGRKAPGITTGVVASLGDGAPSRQALVSSLANGFKMPLEQAESIPITGVGREAADRMAGHFAAGAEELVVSFAGGDWFKQVELLAEARRHS</sequence>
<evidence type="ECO:0000256" key="4">
    <source>
        <dbReference type="ARBA" id="ARBA00023033"/>
    </source>
</evidence>
<dbReference type="Pfam" id="PF00296">
    <property type="entry name" value="Bac_luciferase"/>
    <property type="match status" value="1"/>
</dbReference>
<keyword evidence="2" id="KW-0288">FMN</keyword>
<feature type="domain" description="Luciferase-like" evidence="5">
    <location>
        <begin position="1"/>
        <end position="239"/>
    </location>
</feature>
<name>A0A3E0H2R9_9PSEU</name>
<dbReference type="InterPro" id="IPR011251">
    <property type="entry name" value="Luciferase-like_dom"/>
</dbReference>
<dbReference type="Gene3D" id="3.20.20.30">
    <property type="entry name" value="Luciferase-like domain"/>
    <property type="match status" value="1"/>
</dbReference>
<organism evidence="6 7">
    <name type="scientific">Kutzneria buriramensis</name>
    <dbReference type="NCBI Taxonomy" id="1045776"/>
    <lineage>
        <taxon>Bacteria</taxon>
        <taxon>Bacillati</taxon>
        <taxon>Actinomycetota</taxon>
        <taxon>Actinomycetes</taxon>
        <taxon>Pseudonocardiales</taxon>
        <taxon>Pseudonocardiaceae</taxon>
        <taxon>Kutzneria</taxon>
    </lineage>
</organism>
<dbReference type="EMBL" id="QUNO01000015">
    <property type="protein sequence ID" value="REH37180.1"/>
    <property type="molecule type" value="Genomic_DNA"/>
</dbReference>
<evidence type="ECO:0000313" key="6">
    <source>
        <dbReference type="EMBL" id="REH37180.1"/>
    </source>
</evidence>
<evidence type="ECO:0000313" key="7">
    <source>
        <dbReference type="Proteomes" id="UP000256269"/>
    </source>
</evidence>
<protein>
    <submittedName>
        <fullName evidence="6">Alkanesulfonate monooxygenase SsuD/methylene tetrahydromethanopterin reductase-like flavin-dependent oxidoreductase (Luciferase family)</fullName>
    </submittedName>
</protein>
<comment type="caution">
    <text evidence="6">The sequence shown here is derived from an EMBL/GenBank/DDBJ whole genome shotgun (WGS) entry which is preliminary data.</text>
</comment>
<dbReference type="PANTHER" id="PTHR42847:SF4">
    <property type="entry name" value="ALKANESULFONATE MONOOXYGENASE-RELATED"/>
    <property type="match status" value="1"/>
</dbReference>
<keyword evidence="4 6" id="KW-0503">Monooxygenase</keyword>
<proteinExistence type="predicted"/>
<dbReference type="PANTHER" id="PTHR42847">
    <property type="entry name" value="ALKANESULFONATE MONOOXYGENASE"/>
    <property type="match status" value="1"/>
</dbReference>
<dbReference type="OrthoDB" id="4566556at2"/>